<proteinExistence type="inferred from homology"/>
<dbReference type="InterPro" id="IPR011112">
    <property type="entry name" value="Rho-like_N"/>
</dbReference>
<feature type="binding site" evidence="9">
    <location>
        <begin position="269"/>
        <end position="274"/>
    </location>
    <ligand>
        <name>ATP</name>
        <dbReference type="ChEBI" id="CHEBI:30616"/>
    </ligand>
</feature>
<gene>
    <name evidence="9" type="primary">rho</name>
    <name evidence="14" type="ORF">SAMN02745150_00889</name>
</gene>
<feature type="compositionally biased region" description="Polar residues" evidence="12">
    <location>
        <begin position="8"/>
        <end position="24"/>
    </location>
</feature>
<dbReference type="STRING" id="34097.SAMN02745150_00889"/>
<evidence type="ECO:0000256" key="10">
    <source>
        <dbReference type="NCBIfam" id="TIGR00767"/>
    </source>
</evidence>
<dbReference type="PANTHER" id="PTHR46425:SF1">
    <property type="entry name" value="TRANSCRIPTION TERMINATION FACTOR RHO"/>
    <property type="match status" value="1"/>
</dbReference>
<feature type="binding site" evidence="9">
    <location>
        <position position="300"/>
    </location>
    <ligand>
        <name>ATP</name>
        <dbReference type="ChEBI" id="CHEBI:30616"/>
    </ligand>
</feature>
<dbReference type="Proteomes" id="UP000240042">
    <property type="component" value="Unassembled WGS sequence"/>
</dbReference>
<comment type="similarity">
    <text evidence="9 11">Belongs to the Rho family.</text>
</comment>
<dbReference type="Pfam" id="PF00006">
    <property type="entry name" value="ATP-synt_ab"/>
    <property type="match status" value="1"/>
</dbReference>
<dbReference type="InterPro" id="IPR011113">
    <property type="entry name" value="Rho_RNA-bd"/>
</dbReference>
<dbReference type="CDD" id="cd01128">
    <property type="entry name" value="rho_factor_C"/>
    <property type="match status" value="1"/>
</dbReference>
<evidence type="ECO:0000256" key="2">
    <source>
        <dbReference type="ARBA" id="ARBA00022741"/>
    </source>
</evidence>
<dbReference type="EMBL" id="FOKY01000006">
    <property type="protein sequence ID" value="SFB80994.1"/>
    <property type="molecule type" value="Genomic_DNA"/>
</dbReference>
<dbReference type="GO" id="GO:0004386">
    <property type="term" value="F:helicase activity"/>
    <property type="evidence" value="ECO:0007669"/>
    <property type="project" value="UniProtKB-UniRule"/>
</dbReference>
<evidence type="ECO:0000313" key="15">
    <source>
        <dbReference type="Proteomes" id="UP000240042"/>
    </source>
</evidence>
<dbReference type="InterPro" id="IPR036269">
    <property type="entry name" value="Rho_N_sf"/>
</dbReference>
<evidence type="ECO:0000256" key="3">
    <source>
        <dbReference type="ARBA" id="ARBA00022801"/>
    </source>
</evidence>
<evidence type="ECO:0000256" key="1">
    <source>
        <dbReference type="ARBA" id="ARBA00022472"/>
    </source>
</evidence>
<dbReference type="Pfam" id="PF07498">
    <property type="entry name" value="Rho_N"/>
    <property type="match status" value="1"/>
</dbReference>
<keyword evidence="6 9" id="KW-0694">RNA-binding</keyword>
<dbReference type="PANTHER" id="PTHR46425">
    <property type="entry name" value="TRANSCRIPTION TERMINATION FACTOR RHO"/>
    <property type="match status" value="1"/>
</dbReference>
<keyword evidence="5 9" id="KW-0067">ATP-binding</keyword>
<evidence type="ECO:0000256" key="9">
    <source>
        <dbReference type="HAMAP-Rule" id="MF_01884"/>
    </source>
</evidence>
<dbReference type="Pfam" id="PF07497">
    <property type="entry name" value="Rho_RNA_bind"/>
    <property type="match status" value="1"/>
</dbReference>
<keyword evidence="2 9" id="KW-0547">Nucleotide-binding</keyword>
<evidence type="ECO:0000256" key="4">
    <source>
        <dbReference type="ARBA" id="ARBA00022806"/>
    </source>
</evidence>
<dbReference type="InterPro" id="IPR000194">
    <property type="entry name" value="ATPase_F1/V1/A1_a/bsu_nucl-bd"/>
</dbReference>
<evidence type="ECO:0000256" key="6">
    <source>
        <dbReference type="ARBA" id="ARBA00022884"/>
    </source>
</evidence>
<dbReference type="AlphaFoldDB" id="A0A1I1E1P6"/>
<dbReference type="GO" id="GO:0016787">
    <property type="term" value="F:hydrolase activity"/>
    <property type="evidence" value="ECO:0007669"/>
    <property type="project" value="UniProtKB-KW"/>
</dbReference>
<dbReference type="SMART" id="SM00357">
    <property type="entry name" value="CSP"/>
    <property type="match status" value="1"/>
</dbReference>
<protein>
    <recommendedName>
        <fullName evidence="9 10">Transcription termination factor Rho</fullName>
        <ecNumber evidence="9 10">3.6.4.-</ecNumber>
    </recommendedName>
    <alternativeName>
        <fullName evidence="9">ATP-dependent helicase Rho</fullName>
    </alternativeName>
</protein>
<dbReference type="GO" id="GO:0006353">
    <property type="term" value="P:DNA-templated transcription termination"/>
    <property type="evidence" value="ECO:0007669"/>
    <property type="project" value="UniProtKB-UniRule"/>
</dbReference>
<reference evidence="15" key="1">
    <citation type="submission" date="2016-10" db="EMBL/GenBank/DDBJ databases">
        <authorList>
            <person name="Varghese N."/>
            <person name="Submissions S."/>
        </authorList>
    </citation>
    <scope>NUCLEOTIDE SEQUENCE [LARGE SCALE GENOMIC DNA]</scope>
    <source>
        <strain evidence="15">ATCC 43811</strain>
    </source>
</reference>
<evidence type="ECO:0000256" key="5">
    <source>
        <dbReference type="ARBA" id="ARBA00022840"/>
    </source>
</evidence>
<comment type="caution">
    <text evidence="9">Lacks conserved residue(s) required for the propagation of feature annotation.</text>
</comment>
<feature type="binding site" evidence="9">
    <location>
        <begin position="257"/>
        <end position="262"/>
    </location>
    <ligand>
        <name>ATP</name>
        <dbReference type="ChEBI" id="CHEBI:30616"/>
    </ligand>
</feature>
<dbReference type="Gene3D" id="2.40.50.140">
    <property type="entry name" value="Nucleic acid-binding proteins"/>
    <property type="match status" value="1"/>
</dbReference>
<keyword evidence="8 9" id="KW-0804">Transcription</keyword>
<dbReference type="SUPFAM" id="SSF50249">
    <property type="entry name" value="Nucleic acid-binding proteins"/>
    <property type="match status" value="1"/>
</dbReference>
<dbReference type="GO" id="GO:0008186">
    <property type="term" value="F:ATP-dependent activity, acting on RNA"/>
    <property type="evidence" value="ECO:0007669"/>
    <property type="project" value="UniProtKB-UniRule"/>
</dbReference>
<evidence type="ECO:0000256" key="12">
    <source>
        <dbReference type="SAM" id="MobiDB-lite"/>
    </source>
</evidence>
<dbReference type="GO" id="GO:0003723">
    <property type="term" value="F:RNA binding"/>
    <property type="evidence" value="ECO:0007669"/>
    <property type="project" value="UniProtKB-UniRule"/>
</dbReference>
<dbReference type="InterPro" id="IPR004665">
    <property type="entry name" value="Term_rho"/>
</dbReference>
<keyword evidence="15" id="KW-1185">Reference proteome</keyword>
<dbReference type="RefSeq" id="WP_407640963.1">
    <property type="nucleotide sequence ID" value="NZ_FOKY01000006.1"/>
</dbReference>
<evidence type="ECO:0000256" key="8">
    <source>
        <dbReference type="ARBA" id="ARBA00023163"/>
    </source>
</evidence>
<evidence type="ECO:0000259" key="13">
    <source>
        <dbReference type="PROSITE" id="PS51856"/>
    </source>
</evidence>
<dbReference type="EC" id="3.6.4.-" evidence="9 10"/>
<dbReference type="GO" id="GO:0005524">
    <property type="term" value="F:ATP binding"/>
    <property type="evidence" value="ECO:0007669"/>
    <property type="project" value="UniProtKB-UniRule"/>
</dbReference>
<dbReference type="SUPFAM" id="SSF52540">
    <property type="entry name" value="P-loop containing nucleoside triphosphate hydrolases"/>
    <property type="match status" value="1"/>
</dbReference>
<dbReference type="InterPro" id="IPR011129">
    <property type="entry name" value="CSD"/>
</dbReference>
<dbReference type="SMART" id="SM00382">
    <property type="entry name" value="AAA"/>
    <property type="match status" value="1"/>
</dbReference>
<dbReference type="InterPro" id="IPR012340">
    <property type="entry name" value="NA-bd_OB-fold"/>
</dbReference>
<dbReference type="SMART" id="SM00959">
    <property type="entry name" value="Rho_N"/>
    <property type="match status" value="1"/>
</dbReference>
<dbReference type="PROSITE" id="PS51856">
    <property type="entry name" value="RHO_RNA_BD"/>
    <property type="match status" value="1"/>
</dbReference>
<dbReference type="InterPro" id="IPR027417">
    <property type="entry name" value="P-loop_NTPase"/>
</dbReference>
<evidence type="ECO:0000256" key="11">
    <source>
        <dbReference type="PROSITE-ProRule" id="PRU01203"/>
    </source>
</evidence>
<feature type="region of interest" description="Disordered" evidence="12">
    <location>
        <begin position="1"/>
        <end position="39"/>
    </location>
</feature>
<keyword evidence="1 9" id="KW-0806">Transcription termination</keyword>
<dbReference type="InterPro" id="IPR041703">
    <property type="entry name" value="Rho_factor_ATP-bd"/>
</dbReference>
<dbReference type="NCBIfam" id="TIGR00767">
    <property type="entry name" value="rho"/>
    <property type="match status" value="1"/>
</dbReference>
<dbReference type="HAMAP" id="MF_01884">
    <property type="entry name" value="Rho"/>
    <property type="match status" value="1"/>
</dbReference>
<keyword evidence="3 9" id="KW-0378">Hydrolase</keyword>
<keyword evidence="4 9" id="KW-0347">Helicase</keyword>
<organism evidence="14 15">
    <name type="scientific">Brevinema andersonii</name>
    <dbReference type="NCBI Taxonomy" id="34097"/>
    <lineage>
        <taxon>Bacteria</taxon>
        <taxon>Pseudomonadati</taxon>
        <taxon>Spirochaetota</taxon>
        <taxon>Spirochaetia</taxon>
        <taxon>Brevinematales</taxon>
        <taxon>Brevinemataceae</taxon>
        <taxon>Brevinema</taxon>
    </lineage>
</organism>
<dbReference type="GO" id="GO:0005829">
    <property type="term" value="C:cytosol"/>
    <property type="evidence" value="ECO:0007669"/>
    <property type="project" value="UniProtKB-ARBA"/>
</dbReference>
<keyword evidence="7 9" id="KW-0805">Transcription regulation</keyword>
<sequence>MARRIKLKNNSENEIQENVTLEQPTENKKTHRKSKKTSAQLPEDNLIEEFIPLDDKDFKKYSKNLFAIYEHSSDPQKVMSQVFSEDGTMLFINQLKQLSITELLMVAEHLKLENCESMHTQELVYTILRKHADNKGIIYGGGTLQLIDGGFGFLRSPRYSYLPSSDDIYVSPSQISLFRLRSGDVLQGQIRPPQRTEEEKFFAMLKVESINEKSAEVARKRTLFSNLTPLFPEEQIKLERSPDSLAMRMMDLFTPIGKGQRALLVSPPKAGKTTLLKDIANSITTNHPEIKLIVFLVDERPEEVTDMQRSVKAEVVYSTFDEPAQKHVNVAQMVLEKARRLVESGYDVVILLDSITRLARAYNQVEPSSGKVLSGGIDSGALHKPKKFFGAARNIEEGGSLTIIATALVDTGSKMDDIIFEEFKGTGNMEINLDRNLANQRTFPAFDIKISGTRREDLLLNSANLEKIRMLRKVFVNMSNEEIINKISQAMKKFPTNEEFLNNLQFLGKA</sequence>
<evidence type="ECO:0000256" key="7">
    <source>
        <dbReference type="ARBA" id="ARBA00023015"/>
    </source>
</evidence>
<dbReference type="Gene3D" id="3.40.50.300">
    <property type="entry name" value="P-loop containing nucleotide triphosphate hydrolases"/>
    <property type="match status" value="1"/>
</dbReference>
<dbReference type="CDD" id="cd04459">
    <property type="entry name" value="Rho_CSD"/>
    <property type="match status" value="1"/>
</dbReference>
<dbReference type="NCBIfam" id="NF006886">
    <property type="entry name" value="PRK09376.1"/>
    <property type="match status" value="1"/>
</dbReference>
<dbReference type="InterPro" id="IPR003593">
    <property type="entry name" value="AAA+_ATPase"/>
</dbReference>
<comment type="function">
    <text evidence="9">Facilitates transcription termination by a mechanism that involves Rho binding to the nascent RNA, activation of Rho's RNA-dependent ATPase activity, and release of the mRNA from the DNA template.</text>
</comment>
<comment type="subunit">
    <text evidence="9">Homohexamer. The homohexamer assembles into an open ring structure.</text>
</comment>
<accession>A0A1I1E1P6</accession>
<evidence type="ECO:0000313" key="14">
    <source>
        <dbReference type="EMBL" id="SFB80994.1"/>
    </source>
</evidence>
<dbReference type="SUPFAM" id="SSF68912">
    <property type="entry name" value="Rho N-terminal domain-like"/>
    <property type="match status" value="1"/>
</dbReference>
<feature type="domain" description="Rho RNA-BD" evidence="13">
    <location>
        <begin position="137"/>
        <end position="214"/>
    </location>
</feature>
<name>A0A1I1E1P6_BREAD</name>